<evidence type="ECO:0000313" key="1">
    <source>
        <dbReference type="EMBL" id="JAP76725.1"/>
    </source>
</evidence>
<name>A0A131YE15_RHIAP</name>
<protein>
    <submittedName>
        <fullName evidence="1">Cystatin</fullName>
    </submittedName>
</protein>
<sequence length="137" mass="15565">MICTREFGLVAAHDEGFAKDMMAAVHASMLLIGLLMSFCKKSLEAGGWTEERTPDTLAYRSIAQYAYETKKPRTRNAQGITYLVTQARWKVEAVIMYNLGFIVFRGDEIVEKCLTIVVTPLPGRPRRRGVVTKFWCR</sequence>
<dbReference type="AlphaFoldDB" id="A0A131YE15"/>
<accession>A0A131YE15</accession>
<organism evidence="1">
    <name type="scientific">Rhipicephalus appendiculatus</name>
    <name type="common">Brown ear tick</name>
    <dbReference type="NCBI Taxonomy" id="34631"/>
    <lineage>
        <taxon>Eukaryota</taxon>
        <taxon>Metazoa</taxon>
        <taxon>Ecdysozoa</taxon>
        <taxon>Arthropoda</taxon>
        <taxon>Chelicerata</taxon>
        <taxon>Arachnida</taxon>
        <taxon>Acari</taxon>
        <taxon>Parasitiformes</taxon>
        <taxon>Ixodida</taxon>
        <taxon>Ixodoidea</taxon>
        <taxon>Ixodidae</taxon>
        <taxon>Rhipicephalinae</taxon>
        <taxon>Rhipicephalus</taxon>
        <taxon>Rhipicephalus</taxon>
    </lineage>
</organism>
<proteinExistence type="predicted"/>
<dbReference type="EMBL" id="GEDV01011832">
    <property type="protein sequence ID" value="JAP76725.1"/>
    <property type="molecule type" value="Transcribed_RNA"/>
</dbReference>
<reference evidence="1" key="1">
    <citation type="journal article" date="2016" name="Ticks Tick Borne Dis.">
        <title>De novo assembly and annotation of the salivary gland transcriptome of Rhipicephalus appendiculatus male and female ticks during blood feeding.</title>
        <authorList>
            <person name="de Castro M.H."/>
            <person name="de Klerk D."/>
            <person name="Pienaar R."/>
            <person name="Latif A.A."/>
            <person name="Rees D.J."/>
            <person name="Mans B.J."/>
        </authorList>
    </citation>
    <scope>NUCLEOTIDE SEQUENCE</scope>
    <source>
        <tissue evidence="1">Salivary glands</tissue>
    </source>
</reference>